<reference evidence="1" key="1">
    <citation type="submission" date="2014-11" db="EMBL/GenBank/DDBJ databases">
        <authorList>
            <person name="Amaro Gonzalez C."/>
        </authorList>
    </citation>
    <scope>NUCLEOTIDE SEQUENCE</scope>
</reference>
<protein>
    <submittedName>
        <fullName evidence="1">Uncharacterized protein</fullName>
    </submittedName>
</protein>
<dbReference type="AlphaFoldDB" id="A0A0E9XEM0"/>
<name>A0A0E9XEM0_ANGAN</name>
<dbReference type="EMBL" id="GBXM01007380">
    <property type="protein sequence ID" value="JAI01198.1"/>
    <property type="molecule type" value="Transcribed_RNA"/>
</dbReference>
<organism evidence="1">
    <name type="scientific">Anguilla anguilla</name>
    <name type="common">European freshwater eel</name>
    <name type="synonym">Muraena anguilla</name>
    <dbReference type="NCBI Taxonomy" id="7936"/>
    <lineage>
        <taxon>Eukaryota</taxon>
        <taxon>Metazoa</taxon>
        <taxon>Chordata</taxon>
        <taxon>Craniata</taxon>
        <taxon>Vertebrata</taxon>
        <taxon>Euteleostomi</taxon>
        <taxon>Actinopterygii</taxon>
        <taxon>Neopterygii</taxon>
        <taxon>Teleostei</taxon>
        <taxon>Anguilliformes</taxon>
        <taxon>Anguillidae</taxon>
        <taxon>Anguilla</taxon>
    </lineage>
</organism>
<sequence length="49" mass="5791">MEKAHLHLLAPYDRLFNRTDTRISLFFVCLNSFCFSHFSVLDCRDGPKQ</sequence>
<accession>A0A0E9XEM0</accession>
<evidence type="ECO:0000313" key="1">
    <source>
        <dbReference type="EMBL" id="JAI01198.1"/>
    </source>
</evidence>
<proteinExistence type="predicted"/>
<reference evidence="1" key="2">
    <citation type="journal article" date="2015" name="Fish Shellfish Immunol.">
        <title>Early steps in the European eel (Anguilla anguilla)-Vibrio vulnificus interaction in the gills: Role of the RtxA13 toxin.</title>
        <authorList>
            <person name="Callol A."/>
            <person name="Pajuelo D."/>
            <person name="Ebbesson L."/>
            <person name="Teles M."/>
            <person name="MacKenzie S."/>
            <person name="Amaro C."/>
        </authorList>
    </citation>
    <scope>NUCLEOTIDE SEQUENCE</scope>
</reference>